<dbReference type="OrthoDB" id="6132182at2759"/>
<dbReference type="GO" id="GO:0008237">
    <property type="term" value="F:metallopeptidase activity"/>
    <property type="evidence" value="ECO:0007669"/>
    <property type="project" value="InterPro"/>
</dbReference>
<dbReference type="AlphaFoldDB" id="A0A6J8B2J2"/>
<dbReference type="Proteomes" id="UP000507470">
    <property type="component" value="Unassembled WGS sequence"/>
</dbReference>
<protein>
    <submittedName>
        <fullName evidence="1">Uncharacterized protein</fullName>
    </submittedName>
</protein>
<gene>
    <name evidence="1" type="ORF">MCOR_13925</name>
</gene>
<dbReference type="InterPro" id="IPR024079">
    <property type="entry name" value="MetalloPept_cat_dom_sf"/>
</dbReference>
<dbReference type="EMBL" id="CACVKT020002381">
    <property type="protein sequence ID" value="CAC5377631.1"/>
    <property type="molecule type" value="Genomic_DNA"/>
</dbReference>
<sequence length="358" mass="39852">MLETPLGTHIIRNENFTGAWFYSRPEEFTRVSSYSKHPPPISTKRTSFKYKYVYCNGGIATYKSGSAIPIQATTLVSAAAHDKAATIVSRMVRHMPSNICNKLASHDGVCVFTKQETLDVCPGLSAVADRPSCRGTCAGSCSNTCSSDGRKYSSLAGSGGQFATIIDDNLLCDSADPYGQTFNVLVHEFSHTIHRYAVDSAMKSRIHSAYLAAKSRRAWEPSSYAMSTEGEYFAQGATAYLNANQGVSHGNYMQECSPGNLCKGEMAMRYHLYEKDRALYSVLAWVYSSNKPNTPNNLAAYNKRLRENEIDRKFQKGKNDSKFRKKNDDHCDINYSIIEDIVEKDMIIAVLVDDIDYE</sequence>
<keyword evidence="2" id="KW-1185">Reference proteome</keyword>
<proteinExistence type="predicted"/>
<reference evidence="1 2" key="1">
    <citation type="submission" date="2020-06" db="EMBL/GenBank/DDBJ databases">
        <authorList>
            <person name="Li R."/>
            <person name="Bekaert M."/>
        </authorList>
    </citation>
    <scope>NUCLEOTIDE SEQUENCE [LARGE SCALE GENOMIC DNA]</scope>
    <source>
        <strain evidence="2">wild</strain>
    </source>
</reference>
<organism evidence="1 2">
    <name type="scientific">Mytilus coruscus</name>
    <name type="common">Sea mussel</name>
    <dbReference type="NCBI Taxonomy" id="42192"/>
    <lineage>
        <taxon>Eukaryota</taxon>
        <taxon>Metazoa</taxon>
        <taxon>Spiralia</taxon>
        <taxon>Lophotrochozoa</taxon>
        <taxon>Mollusca</taxon>
        <taxon>Bivalvia</taxon>
        <taxon>Autobranchia</taxon>
        <taxon>Pteriomorphia</taxon>
        <taxon>Mytilida</taxon>
        <taxon>Mytiloidea</taxon>
        <taxon>Mytilidae</taxon>
        <taxon>Mytilinae</taxon>
        <taxon>Mytilus</taxon>
    </lineage>
</organism>
<accession>A0A6J8B2J2</accession>
<dbReference type="SUPFAM" id="SSF55486">
    <property type="entry name" value="Metalloproteases ('zincins'), catalytic domain"/>
    <property type="match status" value="1"/>
</dbReference>
<evidence type="ECO:0000313" key="2">
    <source>
        <dbReference type="Proteomes" id="UP000507470"/>
    </source>
</evidence>
<evidence type="ECO:0000313" key="1">
    <source>
        <dbReference type="EMBL" id="CAC5377631.1"/>
    </source>
</evidence>
<dbReference type="Gene3D" id="3.40.390.10">
    <property type="entry name" value="Collagenase (Catalytic Domain)"/>
    <property type="match status" value="1"/>
</dbReference>
<name>A0A6J8B2J2_MYTCO</name>